<evidence type="ECO:0000313" key="3">
    <source>
        <dbReference type="Proteomes" id="UP000324222"/>
    </source>
</evidence>
<evidence type="ECO:0000256" key="1">
    <source>
        <dbReference type="SAM" id="MobiDB-lite"/>
    </source>
</evidence>
<name>A0A5B7EWN4_PORTR</name>
<proteinExistence type="predicted"/>
<sequence length="76" mass="8437">MQRKSNEESPTPPAGINPPPAYSGMHNTPLMRELRRPFSVFNRDTGKSDNLGRWSRIDTVMQTMAGLVVVVVVVVV</sequence>
<accession>A0A5B7EWN4</accession>
<protein>
    <submittedName>
        <fullName evidence="2">Uncharacterized protein</fullName>
    </submittedName>
</protein>
<dbReference type="Proteomes" id="UP000324222">
    <property type="component" value="Unassembled WGS sequence"/>
</dbReference>
<reference evidence="2 3" key="1">
    <citation type="submission" date="2019-05" db="EMBL/GenBank/DDBJ databases">
        <title>Another draft genome of Portunus trituberculatus and its Hox gene families provides insights of decapod evolution.</title>
        <authorList>
            <person name="Jeong J.-H."/>
            <person name="Song I."/>
            <person name="Kim S."/>
            <person name="Choi T."/>
            <person name="Kim D."/>
            <person name="Ryu S."/>
            <person name="Kim W."/>
        </authorList>
    </citation>
    <scope>NUCLEOTIDE SEQUENCE [LARGE SCALE GENOMIC DNA]</scope>
    <source>
        <tissue evidence="2">Muscle</tissue>
    </source>
</reference>
<comment type="caution">
    <text evidence="2">The sequence shown here is derived from an EMBL/GenBank/DDBJ whole genome shotgun (WGS) entry which is preliminary data.</text>
</comment>
<dbReference type="AlphaFoldDB" id="A0A5B7EWN4"/>
<keyword evidence="3" id="KW-1185">Reference proteome</keyword>
<dbReference type="EMBL" id="VSRR010003779">
    <property type="protein sequence ID" value="MPC37429.1"/>
    <property type="molecule type" value="Genomic_DNA"/>
</dbReference>
<gene>
    <name evidence="2" type="ORF">E2C01_030907</name>
</gene>
<evidence type="ECO:0000313" key="2">
    <source>
        <dbReference type="EMBL" id="MPC37429.1"/>
    </source>
</evidence>
<organism evidence="2 3">
    <name type="scientific">Portunus trituberculatus</name>
    <name type="common">Swimming crab</name>
    <name type="synonym">Neptunus trituberculatus</name>
    <dbReference type="NCBI Taxonomy" id="210409"/>
    <lineage>
        <taxon>Eukaryota</taxon>
        <taxon>Metazoa</taxon>
        <taxon>Ecdysozoa</taxon>
        <taxon>Arthropoda</taxon>
        <taxon>Crustacea</taxon>
        <taxon>Multicrustacea</taxon>
        <taxon>Malacostraca</taxon>
        <taxon>Eumalacostraca</taxon>
        <taxon>Eucarida</taxon>
        <taxon>Decapoda</taxon>
        <taxon>Pleocyemata</taxon>
        <taxon>Brachyura</taxon>
        <taxon>Eubrachyura</taxon>
        <taxon>Portunoidea</taxon>
        <taxon>Portunidae</taxon>
        <taxon>Portuninae</taxon>
        <taxon>Portunus</taxon>
    </lineage>
</organism>
<feature type="compositionally biased region" description="Pro residues" evidence="1">
    <location>
        <begin position="10"/>
        <end position="21"/>
    </location>
</feature>
<feature type="region of interest" description="Disordered" evidence="1">
    <location>
        <begin position="1"/>
        <end position="29"/>
    </location>
</feature>